<evidence type="ECO:0000256" key="12">
    <source>
        <dbReference type="ARBA" id="ARBA00034036"/>
    </source>
</evidence>
<feature type="binding site" evidence="16">
    <location>
        <position position="560"/>
    </location>
    <ligand>
        <name>Mg(2+)</name>
        <dbReference type="ChEBI" id="CHEBI:18420"/>
    </ligand>
</feature>
<gene>
    <name evidence="22" type="ORF">E0Z10_g9404</name>
</gene>
<evidence type="ECO:0000256" key="17">
    <source>
        <dbReference type="RuleBase" id="RU362033"/>
    </source>
</evidence>
<sequence length="1437" mass="161537">MSAFQVDSNRLEPLREEPQVSSMSAREGASADAATANLPGRYGDGTREGHDDAANKERESPWDTRQANSGQPTRRTIRHSFDFLLGTSRVRIDRSVRRAKVWRVRMEKFGDRYYRKWIVEGLLRQKPLPPSKDGRHIPLIAGAVRNEPLIDERSGKHYKSNYIRSNRYTIFSFLPKQLIFQFGRLANFYFLVIGILQQVPGWSPTGSWTTLGPLLAFIALIMAKEGWDDYRRYLLDREDNLALVSVLELSGTLDPGSIAKPSRLLGRKFGEKQVQEEGGITATEPGLEQEHETRWARIKWRDIRVGDIVRLERNERVPADIVLLHANGVNSVAYIDTMALDGETNLKSKQPSTLIATRCDTTSKLKTLSGELVCEDPNADLYNFEGSITVDGEKMPLTTNEVVFRGSTIRNTNETIGVVINTGEECKIRMNANQNVRAKSPKINRFTNRIVISLVFILLAITAGLSGGYVIWQRQYERKNPFLSLAPVSAPAIIVGTLVLLNGLIPLSLYIVIEFVKVFQAFQLNDIEMYDAETDTPISINTNTILEDLGQVNYVFSDKTGTLTENNMQFRRLAVGGTSWLHTMDMNTEDAEGKLYRNDGKVAPMGLKGTDVPGGDGAFSTTEHWESDSVGISASHPGSGTEAMLDYIRQFPDTAFSKQARQFLLCIALCHTCLPETSEDGTITFQAASPDEVALVQAAQDLGYLLVDRPAQSIKLRIPDQYGEPVTETYNILKVIEFSSNRKRMSIVVRMPDGRICVICKGADNVIMSRLRLSELAAKTADEVGRKARERHSMEAERAMRRKSMATPRESHGRRSSFFRPHSTRSSKDLRRISRASRQEEDEVRTLYGERVDLSDDDSDEGRDGVVDESLAADEARVFEKCFKHIDEYATEGLRILLYGYKYISDNEFEEWNTAFKAATTSLVDRQDQIEMVAEAIEKNFELAGASAIEDKLQVGVPETIDKLRRANIKVWMLTGDKRETAINIARSANLAKSFSEIYMLDATMADPQQTMRRVFVDIEKDLVSHSVLVIDGHTLSIVENDKVLTAMFFELAVRIDSVICCRASPNQKAILVKGIRDADSSCVTLAIGDGANDIAMIQASHVGIGISGREGLQAARVADYGIAQFRFLQRLLLVHGHWLYLRTSKYILCTFWKEWVFYIVQAQFQGFAGYSGTSLYQPWALTAYNAAFTSLPTFFLGLYEQDLSPETLLAVPELYAFGQRDEGVNLMKCLAWLLTGTVDTIVVFVISWLEFKYNLTGSPDSGDHSHDNSLYPMGSLAMTVVIVLINVKILILELHHKTWIPLAACALSISLWFFFSLIVDFLPRRYSYQSSQYSPYRVYHAFTENFGNSLPWWTVVIIGIFIVLGTNLGVTAVQRVFFPTDRNLWQEIEKQGDVDRITREYNLEEARTSVSGNRRAPSSDAPCRSGDAPVRKSRDR</sequence>
<dbReference type="SUPFAM" id="SSF81660">
    <property type="entry name" value="Metal cation-transporting ATPase, ATP-binding domain N"/>
    <property type="match status" value="1"/>
</dbReference>
<comment type="subcellular location">
    <subcellularLocation>
        <location evidence="2">Endomembrane system</location>
    </subcellularLocation>
    <subcellularLocation>
        <location evidence="1 17">Membrane</location>
        <topology evidence="1 17">Multi-pass membrane protein</topology>
    </subcellularLocation>
</comment>
<comment type="catalytic activity">
    <reaction evidence="12 17">
        <text>ATP + H2O + phospholipidSide 1 = ADP + phosphate + phospholipidSide 2.</text>
        <dbReference type="EC" id="7.6.2.1"/>
    </reaction>
</comment>
<feature type="binding site" evidence="15">
    <location>
        <position position="692"/>
    </location>
    <ligand>
        <name>ATP</name>
        <dbReference type="ChEBI" id="CHEBI:30616"/>
    </ligand>
</feature>
<comment type="cofactor">
    <cofactor evidence="16">
        <name>Mg(2+)</name>
        <dbReference type="ChEBI" id="CHEBI:18420"/>
    </cofactor>
</comment>
<evidence type="ECO:0000256" key="8">
    <source>
        <dbReference type="ARBA" id="ARBA00022842"/>
    </source>
</evidence>
<dbReference type="EC" id="7.6.2.1" evidence="17"/>
<evidence type="ECO:0000256" key="6">
    <source>
        <dbReference type="ARBA" id="ARBA00022741"/>
    </source>
</evidence>
<dbReference type="InterPro" id="IPR036412">
    <property type="entry name" value="HAD-like_sf"/>
</dbReference>
<dbReference type="Proteomes" id="UP000297716">
    <property type="component" value="Unassembled WGS sequence"/>
</dbReference>
<protein>
    <recommendedName>
        <fullName evidence="17">Phospholipid-transporting ATPase</fullName>
        <ecNumber evidence="17">7.6.2.1</ecNumber>
    </recommendedName>
</protein>
<proteinExistence type="inferred from homology"/>
<feature type="binding site" evidence="15">
    <location>
        <position position="977"/>
    </location>
    <ligand>
        <name>ATP</name>
        <dbReference type="ChEBI" id="CHEBI:30616"/>
    </ligand>
</feature>
<dbReference type="InterPro" id="IPR023299">
    <property type="entry name" value="ATPase_P-typ_cyto_dom_N"/>
</dbReference>
<dbReference type="GO" id="GO:0000287">
    <property type="term" value="F:magnesium ion binding"/>
    <property type="evidence" value="ECO:0007669"/>
    <property type="project" value="UniProtKB-UniRule"/>
</dbReference>
<dbReference type="Gene3D" id="2.70.150.10">
    <property type="entry name" value="Calcium-transporting ATPase, cytoplasmic transduction domain A"/>
    <property type="match status" value="1"/>
</dbReference>
<feature type="binding site" evidence="15">
    <location>
        <position position="1069"/>
    </location>
    <ligand>
        <name>ATP</name>
        <dbReference type="ChEBI" id="CHEBI:30616"/>
    </ligand>
</feature>
<dbReference type="OrthoDB" id="377733at2759"/>
<dbReference type="STRING" id="37992.A0A4Z0Y8T6"/>
<dbReference type="SFLD" id="SFLDG00002">
    <property type="entry name" value="C1.7:_P-type_atpase_like"/>
    <property type="match status" value="1"/>
</dbReference>
<organism evidence="22 23">
    <name type="scientific">Xylaria hypoxylon</name>
    <dbReference type="NCBI Taxonomy" id="37992"/>
    <lineage>
        <taxon>Eukaryota</taxon>
        <taxon>Fungi</taxon>
        <taxon>Dikarya</taxon>
        <taxon>Ascomycota</taxon>
        <taxon>Pezizomycotina</taxon>
        <taxon>Sordariomycetes</taxon>
        <taxon>Xylariomycetidae</taxon>
        <taxon>Xylariales</taxon>
        <taxon>Xylariaceae</taxon>
        <taxon>Xylaria</taxon>
    </lineage>
</organism>
<accession>A0A4Z0Y8T6</accession>
<dbReference type="PROSITE" id="PS00154">
    <property type="entry name" value="ATPASE_E1_E2"/>
    <property type="match status" value="1"/>
</dbReference>
<keyword evidence="8 16" id="KW-0460">Magnesium</keyword>
<dbReference type="FunFam" id="3.40.1110.10:FF:000090">
    <property type="entry name" value="Phospholipid-transporting ATPase"/>
    <property type="match status" value="1"/>
</dbReference>
<dbReference type="FunFam" id="3.40.50.1000:FF:000172">
    <property type="entry name" value="Phospholipid-transporting ATPase"/>
    <property type="match status" value="1"/>
</dbReference>
<dbReference type="GO" id="GO:0005802">
    <property type="term" value="C:trans-Golgi network"/>
    <property type="evidence" value="ECO:0007669"/>
    <property type="project" value="TreeGrafter"/>
</dbReference>
<evidence type="ECO:0000256" key="11">
    <source>
        <dbReference type="ARBA" id="ARBA00023136"/>
    </source>
</evidence>
<feature type="compositionally biased region" description="Basic and acidic residues" evidence="18">
    <location>
        <begin position="44"/>
        <end position="62"/>
    </location>
</feature>
<evidence type="ECO:0000256" key="4">
    <source>
        <dbReference type="ARBA" id="ARBA00022692"/>
    </source>
</evidence>
<comment type="catalytic activity">
    <reaction evidence="13">
        <text>a 1,2-diacyl-sn-glycero-3-phosphoethanolamine(out) + ATP + H2O = a 1,2-diacyl-sn-glycero-3-phosphoethanolamine(in) + ADP + phosphate + H(+)</text>
        <dbReference type="Rhea" id="RHEA:66132"/>
        <dbReference type="ChEBI" id="CHEBI:15377"/>
        <dbReference type="ChEBI" id="CHEBI:15378"/>
        <dbReference type="ChEBI" id="CHEBI:30616"/>
        <dbReference type="ChEBI" id="CHEBI:43474"/>
        <dbReference type="ChEBI" id="CHEBI:64612"/>
        <dbReference type="ChEBI" id="CHEBI:456216"/>
    </reaction>
    <physiologicalReaction direction="left-to-right" evidence="13">
        <dbReference type="Rhea" id="RHEA:66133"/>
    </physiologicalReaction>
</comment>
<dbReference type="InterPro" id="IPR006539">
    <property type="entry name" value="P-type_ATPase_IV"/>
</dbReference>
<feature type="binding site" evidence="15">
    <location>
        <position position="761"/>
    </location>
    <ligand>
        <name>ATP</name>
        <dbReference type="ChEBI" id="CHEBI:30616"/>
    </ligand>
</feature>
<evidence type="ECO:0000259" key="21">
    <source>
        <dbReference type="Pfam" id="PF16212"/>
    </source>
</evidence>
<feature type="domain" description="P-type ATPase N-terminal" evidence="20">
    <location>
        <begin position="153"/>
        <end position="211"/>
    </location>
</feature>
<feature type="region of interest" description="Disordered" evidence="18">
    <location>
        <begin position="1"/>
        <end position="74"/>
    </location>
</feature>
<comment type="similarity">
    <text evidence="3 17">Belongs to the cation transport ATPase (P-type) (TC 3.A.3) family. Type IV subfamily.</text>
</comment>
<dbReference type="SUPFAM" id="SSF56784">
    <property type="entry name" value="HAD-like"/>
    <property type="match status" value="1"/>
</dbReference>
<feature type="transmembrane region" description="Helical" evidence="17">
    <location>
        <begin position="1300"/>
        <end position="1320"/>
    </location>
</feature>
<dbReference type="GO" id="GO:0006892">
    <property type="term" value="P:post-Golgi vesicle-mediated transport"/>
    <property type="evidence" value="ECO:0007669"/>
    <property type="project" value="TreeGrafter"/>
</dbReference>
<dbReference type="SUPFAM" id="SSF81653">
    <property type="entry name" value="Calcium ATPase, transduction domain A"/>
    <property type="match status" value="1"/>
</dbReference>
<feature type="binding site" evidence="15">
    <location>
        <position position="976"/>
    </location>
    <ligand>
        <name>ATP</name>
        <dbReference type="ChEBI" id="CHEBI:30616"/>
    </ligand>
</feature>
<feature type="compositionally biased region" description="Basic residues" evidence="18">
    <location>
        <begin position="812"/>
        <end position="825"/>
    </location>
</feature>
<dbReference type="PRINTS" id="PR00119">
    <property type="entry name" value="CATATPASE"/>
</dbReference>
<dbReference type="PANTHER" id="PTHR24092:SF174">
    <property type="entry name" value="PHOSPHOLIPID-TRANSPORTING ATPASE DNF3-RELATED"/>
    <property type="match status" value="1"/>
</dbReference>
<feature type="transmembrane region" description="Helical" evidence="17">
    <location>
        <begin position="450"/>
        <end position="472"/>
    </location>
</feature>
<feature type="binding site" evidence="15">
    <location>
        <position position="558"/>
    </location>
    <ligand>
        <name>ATP</name>
        <dbReference type="ChEBI" id="CHEBI:30616"/>
    </ligand>
</feature>
<feature type="binding site" evidence="15">
    <location>
        <position position="1063"/>
    </location>
    <ligand>
        <name>ATP</name>
        <dbReference type="ChEBI" id="CHEBI:30616"/>
    </ligand>
</feature>
<dbReference type="NCBIfam" id="TIGR01494">
    <property type="entry name" value="ATPase_P-type"/>
    <property type="match status" value="1"/>
</dbReference>
<feature type="compositionally biased region" description="Basic and acidic residues" evidence="18">
    <location>
        <begin position="844"/>
        <end position="854"/>
    </location>
</feature>
<dbReference type="GO" id="GO:0032456">
    <property type="term" value="P:endocytic recycling"/>
    <property type="evidence" value="ECO:0007669"/>
    <property type="project" value="TreeGrafter"/>
</dbReference>
<feature type="transmembrane region" description="Helical" evidence="17">
    <location>
        <begin position="1230"/>
        <end position="1250"/>
    </location>
</feature>
<dbReference type="Pfam" id="PF16212">
    <property type="entry name" value="PhoLip_ATPase_C"/>
    <property type="match status" value="1"/>
</dbReference>
<dbReference type="EMBL" id="SKBN01000294">
    <property type="protein sequence ID" value="TGJ79357.1"/>
    <property type="molecule type" value="Genomic_DNA"/>
</dbReference>
<dbReference type="InterPro" id="IPR023214">
    <property type="entry name" value="HAD_sf"/>
</dbReference>
<keyword evidence="5 16" id="KW-0479">Metal-binding</keyword>
<dbReference type="SFLD" id="SFLDF00027">
    <property type="entry name" value="p-type_atpase"/>
    <property type="match status" value="1"/>
</dbReference>
<dbReference type="SFLD" id="SFLDS00003">
    <property type="entry name" value="Haloacid_Dehalogenase"/>
    <property type="match status" value="1"/>
</dbReference>
<dbReference type="InterPro" id="IPR044492">
    <property type="entry name" value="P_typ_ATPase_HD_dom"/>
</dbReference>
<feature type="transmembrane region" description="Helical" evidence="17">
    <location>
        <begin position="1353"/>
        <end position="1374"/>
    </location>
</feature>
<evidence type="ECO:0000256" key="10">
    <source>
        <dbReference type="ARBA" id="ARBA00022989"/>
    </source>
</evidence>
<feature type="domain" description="P-type ATPase C-terminal" evidence="21">
    <location>
        <begin position="1116"/>
        <end position="1381"/>
    </location>
</feature>
<comment type="caution">
    <text evidence="22">The sequence shown here is derived from an EMBL/GenBank/DDBJ whole genome shotgun (WGS) entry which is preliminary data.</text>
</comment>
<feature type="binding site" evidence="15">
    <location>
        <position position="559"/>
    </location>
    <ligand>
        <name>ATP</name>
        <dbReference type="ChEBI" id="CHEBI:30616"/>
    </ligand>
</feature>
<evidence type="ECO:0000256" key="5">
    <source>
        <dbReference type="ARBA" id="ARBA00022723"/>
    </source>
</evidence>
<dbReference type="Gene3D" id="3.40.1110.10">
    <property type="entry name" value="Calcium-transporting ATPase, cytoplasmic domain N"/>
    <property type="match status" value="2"/>
</dbReference>
<dbReference type="InterPro" id="IPR001757">
    <property type="entry name" value="P_typ_ATPase"/>
</dbReference>
<feature type="compositionally biased region" description="Polar residues" evidence="18">
    <location>
        <begin position="63"/>
        <end position="74"/>
    </location>
</feature>
<evidence type="ECO:0000256" key="16">
    <source>
        <dbReference type="PIRSR" id="PIRSR606539-3"/>
    </source>
</evidence>
<dbReference type="NCBIfam" id="TIGR01652">
    <property type="entry name" value="ATPase-Plipid"/>
    <property type="match status" value="2"/>
</dbReference>
<dbReference type="GO" id="GO:0016887">
    <property type="term" value="F:ATP hydrolysis activity"/>
    <property type="evidence" value="ECO:0007669"/>
    <property type="project" value="InterPro"/>
</dbReference>
<dbReference type="GO" id="GO:0005524">
    <property type="term" value="F:ATP binding"/>
    <property type="evidence" value="ECO:0007669"/>
    <property type="project" value="UniProtKB-UniRule"/>
</dbReference>
<evidence type="ECO:0000256" key="9">
    <source>
        <dbReference type="ARBA" id="ARBA00022967"/>
    </source>
</evidence>
<feature type="binding site" evidence="15">
    <location>
        <position position="1094"/>
    </location>
    <ligand>
        <name>ATP</name>
        <dbReference type="ChEBI" id="CHEBI:30616"/>
    </ligand>
</feature>
<evidence type="ECO:0000256" key="7">
    <source>
        <dbReference type="ARBA" id="ARBA00022840"/>
    </source>
</evidence>
<feature type="active site" description="4-aspartylphosphate intermediate" evidence="14">
    <location>
        <position position="558"/>
    </location>
</feature>
<keyword evidence="7 15" id="KW-0067">ATP-binding</keyword>
<keyword evidence="23" id="KW-1185">Reference proteome</keyword>
<dbReference type="GO" id="GO:0140326">
    <property type="term" value="F:ATPase-coupled intramembrane lipid transporter activity"/>
    <property type="evidence" value="ECO:0007669"/>
    <property type="project" value="UniProtKB-EC"/>
</dbReference>
<dbReference type="InterPro" id="IPR008250">
    <property type="entry name" value="ATPase_P-typ_transduc_dom_A_sf"/>
</dbReference>
<feature type="compositionally biased region" description="Basic and acidic residues" evidence="18">
    <location>
        <begin position="9"/>
        <end position="18"/>
    </location>
</feature>
<feature type="binding site" evidence="16">
    <location>
        <position position="1094"/>
    </location>
    <ligand>
        <name>Mg(2+)</name>
        <dbReference type="ChEBI" id="CHEBI:18420"/>
    </ligand>
</feature>
<reference evidence="22 23" key="1">
    <citation type="submission" date="2019-03" db="EMBL/GenBank/DDBJ databases">
        <title>Draft genome sequence of Xylaria hypoxylon DSM 108379, a ubiquitous saprotrophic-parasitic fungi on hardwood.</title>
        <authorList>
            <person name="Buettner E."/>
            <person name="Leonhardt S."/>
            <person name="Gebauer A.M."/>
            <person name="Liers C."/>
            <person name="Hofrichter M."/>
            <person name="Kellner H."/>
        </authorList>
    </citation>
    <scope>NUCLEOTIDE SEQUENCE [LARGE SCALE GENOMIC DNA]</scope>
    <source>
        <strain evidence="22 23">DSM 108379</strain>
    </source>
</reference>
<dbReference type="Pfam" id="PF13246">
    <property type="entry name" value="Cation_ATPase"/>
    <property type="match status" value="1"/>
</dbReference>
<keyword evidence="9 17" id="KW-1278">Translocase</keyword>
<evidence type="ECO:0000256" key="15">
    <source>
        <dbReference type="PIRSR" id="PIRSR606539-2"/>
    </source>
</evidence>
<dbReference type="GO" id="GO:0005886">
    <property type="term" value="C:plasma membrane"/>
    <property type="evidence" value="ECO:0007669"/>
    <property type="project" value="TreeGrafter"/>
</dbReference>
<feature type="compositionally biased region" description="Basic and acidic residues" evidence="18">
    <location>
        <begin position="782"/>
        <end position="799"/>
    </location>
</feature>
<keyword evidence="6 15" id="KW-0547">Nucleotide-binding</keyword>
<evidence type="ECO:0000256" key="13">
    <source>
        <dbReference type="ARBA" id="ARBA00049128"/>
    </source>
</evidence>
<keyword evidence="10 17" id="KW-1133">Transmembrane helix</keyword>
<evidence type="ECO:0000259" key="20">
    <source>
        <dbReference type="Pfam" id="PF16209"/>
    </source>
</evidence>
<feature type="domain" description="P-type ATPase A" evidence="19">
    <location>
        <begin position="292"/>
        <end position="425"/>
    </location>
</feature>
<evidence type="ECO:0000256" key="3">
    <source>
        <dbReference type="ARBA" id="ARBA00008109"/>
    </source>
</evidence>
<evidence type="ECO:0000256" key="18">
    <source>
        <dbReference type="SAM" id="MobiDB-lite"/>
    </source>
</evidence>
<feature type="binding site" evidence="15">
    <location>
        <position position="738"/>
    </location>
    <ligand>
        <name>ATP</name>
        <dbReference type="ChEBI" id="CHEBI:30616"/>
    </ligand>
</feature>
<dbReference type="Pfam" id="PF00122">
    <property type="entry name" value="E1-E2_ATPase"/>
    <property type="match status" value="1"/>
</dbReference>
<dbReference type="PANTHER" id="PTHR24092">
    <property type="entry name" value="PROBABLE PHOSPHOLIPID-TRANSPORTING ATPASE"/>
    <property type="match status" value="1"/>
</dbReference>
<dbReference type="SUPFAM" id="SSF81665">
    <property type="entry name" value="Calcium ATPase, transmembrane domain M"/>
    <property type="match status" value="1"/>
</dbReference>
<evidence type="ECO:0000256" key="1">
    <source>
        <dbReference type="ARBA" id="ARBA00004141"/>
    </source>
</evidence>
<evidence type="ECO:0000313" key="22">
    <source>
        <dbReference type="EMBL" id="TGJ79357.1"/>
    </source>
</evidence>
<feature type="transmembrane region" description="Helical" evidence="17">
    <location>
        <begin position="1270"/>
        <end position="1288"/>
    </location>
</feature>
<dbReference type="InterPro" id="IPR059000">
    <property type="entry name" value="ATPase_P-type_domA"/>
</dbReference>
<keyword evidence="11 17" id="KW-0472">Membrane</keyword>
<feature type="region of interest" description="Disordered" evidence="18">
    <location>
        <begin position="782"/>
        <end position="867"/>
    </location>
</feature>
<name>A0A4Z0Y8T6_9PEZI</name>
<dbReference type="InterPro" id="IPR018303">
    <property type="entry name" value="ATPase_P-typ_P_site"/>
</dbReference>
<dbReference type="InterPro" id="IPR032630">
    <property type="entry name" value="P_typ_ATPase_c"/>
</dbReference>
<dbReference type="Gene3D" id="3.40.50.1000">
    <property type="entry name" value="HAD superfamily/HAD-like"/>
    <property type="match status" value="1"/>
</dbReference>
<feature type="binding site" evidence="15">
    <location>
        <position position="975"/>
    </location>
    <ligand>
        <name>ATP</name>
        <dbReference type="ChEBI" id="CHEBI:30616"/>
    </ligand>
</feature>
<evidence type="ECO:0000313" key="23">
    <source>
        <dbReference type="Proteomes" id="UP000297716"/>
    </source>
</evidence>
<evidence type="ECO:0000259" key="19">
    <source>
        <dbReference type="Pfam" id="PF00122"/>
    </source>
</evidence>
<evidence type="ECO:0000256" key="14">
    <source>
        <dbReference type="PIRSR" id="PIRSR606539-1"/>
    </source>
</evidence>
<feature type="binding site" evidence="15">
    <location>
        <position position="895"/>
    </location>
    <ligand>
        <name>ATP</name>
        <dbReference type="ChEBI" id="CHEBI:30616"/>
    </ligand>
</feature>
<dbReference type="GO" id="GO:0045332">
    <property type="term" value="P:phospholipid translocation"/>
    <property type="evidence" value="ECO:0007669"/>
    <property type="project" value="TreeGrafter"/>
</dbReference>
<feature type="binding site" evidence="15">
    <location>
        <position position="1093"/>
    </location>
    <ligand>
        <name>ATP</name>
        <dbReference type="ChEBI" id="CHEBI:30616"/>
    </ligand>
</feature>
<feature type="region of interest" description="Disordered" evidence="18">
    <location>
        <begin position="1407"/>
        <end position="1437"/>
    </location>
</feature>
<feature type="binding site" evidence="16">
    <location>
        <position position="558"/>
    </location>
    <ligand>
        <name>Mg(2+)</name>
        <dbReference type="ChEBI" id="CHEBI:18420"/>
    </ligand>
</feature>
<feature type="binding site" evidence="15">
    <location>
        <position position="560"/>
    </location>
    <ligand>
        <name>ATP</name>
        <dbReference type="ChEBI" id="CHEBI:30616"/>
    </ligand>
</feature>
<dbReference type="InterPro" id="IPR032631">
    <property type="entry name" value="P-type_ATPase_N"/>
</dbReference>
<feature type="transmembrane region" description="Helical" evidence="17">
    <location>
        <begin position="492"/>
        <end position="513"/>
    </location>
</feature>
<dbReference type="Pfam" id="PF16209">
    <property type="entry name" value="PhoLip_ATPase_N"/>
    <property type="match status" value="1"/>
</dbReference>
<keyword evidence="4 17" id="KW-0812">Transmembrane</keyword>
<dbReference type="Pfam" id="PF00702">
    <property type="entry name" value="Hydrolase"/>
    <property type="match status" value="1"/>
</dbReference>
<evidence type="ECO:0000256" key="2">
    <source>
        <dbReference type="ARBA" id="ARBA00004308"/>
    </source>
</evidence>
<dbReference type="InterPro" id="IPR023298">
    <property type="entry name" value="ATPase_P-typ_TM_dom_sf"/>
</dbReference>
<feature type="binding site" evidence="16">
    <location>
        <position position="1090"/>
    </location>
    <ligand>
        <name>Mg(2+)</name>
        <dbReference type="ChEBI" id="CHEBI:18420"/>
    </ligand>
</feature>